<evidence type="ECO:0000313" key="4">
    <source>
        <dbReference type="Proteomes" id="UP000237662"/>
    </source>
</evidence>
<dbReference type="Pfam" id="PF14371">
    <property type="entry name" value="DUF4412"/>
    <property type="match status" value="1"/>
</dbReference>
<comment type="caution">
    <text evidence="3">The sequence shown here is derived from an EMBL/GenBank/DDBJ whole genome shotgun (WGS) entry which is preliminary data.</text>
</comment>
<evidence type="ECO:0000256" key="1">
    <source>
        <dbReference type="SAM" id="SignalP"/>
    </source>
</evidence>
<dbReference type="AlphaFoldDB" id="A0A2S6I285"/>
<dbReference type="Proteomes" id="UP000237662">
    <property type="component" value="Unassembled WGS sequence"/>
</dbReference>
<reference evidence="3 4" key="1">
    <citation type="submission" date="2018-02" db="EMBL/GenBank/DDBJ databases">
        <title>Genomic Encyclopedia of Archaeal and Bacterial Type Strains, Phase II (KMG-II): from individual species to whole genera.</title>
        <authorList>
            <person name="Goeker M."/>
        </authorList>
    </citation>
    <scope>NUCLEOTIDE SEQUENCE [LARGE SCALE GENOMIC DNA]</scope>
    <source>
        <strain evidence="3 4">DSM 29526</strain>
    </source>
</reference>
<gene>
    <name evidence="3" type="ORF">CLV84_2170</name>
</gene>
<evidence type="ECO:0000313" key="3">
    <source>
        <dbReference type="EMBL" id="PPK85278.1"/>
    </source>
</evidence>
<feature type="signal peptide" evidence="1">
    <location>
        <begin position="1"/>
        <end position="21"/>
    </location>
</feature>
<dbReference type="EMBL" id="PTJC01000006">
    <property type="protein sequence ID" value="PPK85278.1"/>
    <property type="molecule type" value="Genomic_DNA"/>
</dbReference>
<dbReference type="RefSeq" id="WP_104419784.1">
    <property type="nucleotide sequence ID" value="NZ_PTJC01000006.1"/>
</dbReference>
<feature type="domain" description="DUF4412" evidence="2">
    <location>
        <begin position="107"/>
        <end position="300"/>
    </location>
</feature>
<feature type="chain" id="PRO_5015490599" evidence="1">
    <location>
        <begin position="22"/>
        <end position="310"/>
    </location>
</feature>
<organism evidence="3 4">
    <name type="scientific">Neolewinella xylanilytica</name>
    <dbReference type="NCBI Taxonomy" id="1514080"/>
    <lineage>
        <taxon>Bacteria</taxon>
        <taxon>Pseudomonadati</taxon>
        <taxon>Bacteroidota</taxon>
        <taxon>Saprospiria</taxon>
        <taxon>Saprospirales</taxon>
        <taxon>Lewinellaceae</taxon>
        <taxon>Neolewinella</taxon>
    </lineage>
</organism>
<keyword evidence="4" id="KW-1185">Reference proteome</keyword>
<accession>A0A2S6I285</accession>
<name>A0A2S6I285_9BACT</name>
<dbReference type="OrthoDB" id="1412518at2"/>
<protein>
    <submittedName>
        <fullName evidence="3">Uncharacterized protein DUF4412</fullName>
    </submittedName>
</protein>
<sequence>MNYRILLLFSLLIALSLGTDAQGTVERAKRRTQQRANNQIDRKIDQEIDKAFNALFSKKKEAEATEAEAGDPNPEEQEAANAVVGMLMGGNDDFTPFQNERPFSVLMTVTEDKRGKSDESRIRIGATTDKIGMITEGDAGSTAHMIFDTQDGKTTMITTDKRGDRSAYRMRMPNLGKLIDESRQDVTDHLEIERTGEHRTIDGYDCELIIVTNTEEQTTTRSWITNDVDLSAMEVFGTMSRMLGGKQQPGAGQMGLPPGMAELVEGFPIESTTVDGNKTFTMRMSEIKTGGDIDLSLFEVGDVEVQDMGF</sequence>
<keyword evidence="1" id="KW-0732">Signal</keyword>
<evidence type="ECO:0000259" key="2">
    <source>
        <dbReference type="Pfam" id="PF14371"/>
    </source>
</evidence>
<proteinExistence type="predicted"/>
<dbReference type="InterPro" id="IPR025524">
    <property type="entry name" value="DUF4412"/>
</dbReference>